<protein>
    <submittedName>
        <fullName evidence="1">Uncharacterized protein</fullName>
    </submittedName>
</protein>
<dbReference type="RefSeq" id="WP_150735385.1">
    <property type="nucleotide sequence ID" value="NZ_CABVIF010000010.1"/>
</dbReference>
<dbReference type="AlphaFoldDB" id="A0A5E7NEF4"/>
<organism evidence="1 2">
    <name type="scientific">Pseudomonas fluorescens</name>
    <dbReference type="NCBI Taxonomy" id="294"/>
    <lineage>
        <taxon>Bacteria</taxon>
        <taxon>Pseudomonadati</taxon>
        <taxon>Pseudomonadota</taxon>
        <taxon>Gammaproteobacteria</taxon>
        <taxon>Pseudomonadales</taxon>
        <taxon>Pseudomonadaceae</taxon>
        <taxon>Pseudomonas</taxon>
    </lineage>
</organism>
<dbReference type="Proteomes" id="UP000327111">
    <property type="component" value="Unassembled WGS sequence"/>
</dbReference>
<gene>
    <name evidence="1" type="ORF">PS854_04508</name>
</gene>
<proteinExistence type="predicted"/>
<name>A0A5E7NEF4_PSEFL</name>
<evidence type="ECO:0000313" key="2">
    <source>
        <dbReference type="Proteomes" id="UP000327111"/>
    </source>
</evidence>
<dbReference type="EMBL" id="CABVIF010000010">
    <property type="protein sequence ID" value="VVP34847.1"/>
    <property type="molecule type" value="Genomic_DNA"/>
</dbReference>
<reference evidence="1 2" key="1">
    <citation type="submission" date="2019-09" db="EMBL/GenBank/DDBJ databases">
        <authorList>
            <person name="Chandra G."/>
            <person name="Truman W A."/>
        </authorList>
    </citation>
    <scope>NUCLEOTIDE SEQUENCE [LARGE SCALE GENOMIC DNA]</scope>
    <source>
        <strain evidence="1">PS854</strain>
    </source>
</reference>
<accession>A0A5E7NEF4</accession>
<sequence length="237" mass="26644">MPLQRPISSLPACDANGNLFQVKVSVVPMTKALAEQWHENVQPIVNSYYSHEGATNRKVRADVGWRWPTYLKLVAIHNYLTRMPGNASEKGKALCVVVSKGQQKFPIGMLSIVPKLHCNIQGVERQRAFTWYLSDAPSEAYEQLLRQPAVRGVAKALIDCTIQAALDEGDDGELLLHADPRGGRKLIDFYESSCKMNRLSPRNGSITTVWRRGRTDEYFHFNGAQAQAFSALYDPRR</sequence>
<evidence type="ECO:0000313" key="1">
    <source>
        <dbReference type="EMBL" id="VVP34847.1"/>
    </source>
</evidence>